<proteinExistence type="predicted"/>
<comment type="caution">
    <text evidence="2">The sequence shown here is derived from an EMBL/GenBank/DDBJ whole genome shotgun (WGS) entry which is preliminary data.</text>
</comment>
<dbReference type="EMBL" id="LAZR01000026">
    <property type="protein sequence ID" value="KKO03483.1"/>
    <property type="molecule type" value="Genomic_DNA"/>
</dbReference>
<name>A0A0F9VU75_9ZZZZ</name>
<sequence length="260" mass="28358">MRLQIWAQKCEMAVVIMLLAVAVLAVGCRRADEVPTPVEQSDHSDTRTADEDKALPLLNIRKEALGVSYEDMTASEWTTSADGVLSLRLLTPKEATVPGEPVLLFAEIRNDTDEPITILRPFGFEGNAWVNIRVTRPDGVQITGAEPPSYGIVDPFKVLGPRMKWLDVTKLKAVPFTGIDQAGEHAIEFSYIVGRSHVSELERCVKYPDVYQSVLHQPAPPRPPGSRPVSTAPSSAGSKDVPALWIGEIHSAAITITKGE</sequence>
<evidence type="ECO:0000313" key="2">
    <source>
        <dbReference type="EMBL" id="KKO03483.1"/>
    </source>
</evidence>
<protein>
    <recommendedName>
        <fullName evidence="3">Lipoprotein</fullName>
    </recommendedName>
</protein>
<evidence type="ECO:0008006" key="3">
    <source>
        <dbReference type="Google" id="ProtNLM"/>
    </source>
</evidence>
<accession>A0A0F9VU75</accession>
<dbReference type="AlphaFoldDB" id="A0A0F9VU75"/>
<feature type="region of interest" description="Disordered" evidence="1">
    <location>
        <begin position="217"/>
        <end position="238"/>
    </location>
</feature>
<dbReference type="PROSITE" id="PS51257">
    <property type="entry name" value="PROKAR_LIPOPROTEIN"/>
    <property type="match status" value="1"/>
</dbReference>
<gene>
    <name evidence="2" type="ORF">LCGC14_0094070</name>
</gene>
<evidence type="ECO:0000256" key="1">
    <source>
        <dbReference type="SAM" id="MobiDB-lite"/>
    </source>
</evidence>
<organism evidence="2">
    <name type="scientific">marine sediment metagenome</name>
    <dbReference type="NCBI Taxonomy" id="412755"/>
    <lineage>
        <taxon>unclassified sequences</taxon>
        <taxon>metagenomes</taxon>
        <taxon>ecological metagenomes</taxon>
    </lineage>
</organism>
<reference evidence="2" key="1">
    <citation type="journal article" date="2015" name="Nature">
        <title>Complex archaea that bridge the gap between prokaryotes and eukaryotes.</title>
        <authorList>
            <person name="Spang A."/>
            <person name="Saw J.H."/>
            <person name="Jorgensen S.L."/>
            <person name="Zaremba-Niedzwiedzka K."/>
            <person name="Martijn J."/>
            <person name="Lind A.E."/>
            <person name="van Eijk R."/>
            <person name="Schleper C."/>
            <person name="Guy L."/>
            <person name="Ettema T.J."/>
        </authorList>
    </citation>
    <scope>NUCLEOTIDE SEQUENCE</scope>
</reference>